<gene>
    <name evidence="4" type="ORF">ASZ90_014783</name>
</gene>
<evidence type="ECO:0000256" key="1">
    <source>
        <dbReference type="ARBA" id="ARBA00007118"/>
    </source>
</evidence>
<protein>
    <submittedName>
        <fullName evidence="4">Putative nadh dehydrogenase/nad(P)h nitroreductase</fullName>
    </submittedName>
</protein>
<reference evidence="4" key="1">
    <citation type="journal article" date="2015" name="Proc. Natl. Acad. Sci. U.S.A.">
        <title>Networks of energetic and metabolic interactions define dynamics in microbial communities.</title>
        <authorList>
            <person name="Embree M."/>
            <person name="Liu J.K."/>
            <person name="Al-Bassam M.M."/>
            <person name="Zengler K."/>
        </authorList>
    </citation>
    <scope>NUCLEOTIDE SEQUENCE</scope>
</reference>
<evidence type="ECO:0000259" key="3">
    <source>
        <dbReference type="Pfam" id="PF00881"/>
    </source>
</evidence>
<dbReference type="EMBL" id="LNQE01001550">
    <property type="protein sequence ID" value="KUG15538.1"/>
    <property type="molecule type" value="Genomic_DNA"/>
</dbReference>
<dbReference type="GO" id="GO:0016491">
    <property type="term" value="F:oxidoreductase activity"/>
    <property type="evidence" value="ECO:0007669"/>
    <property type="project" value="UniProtKB-KW"/>
</dbReference>
<dbReference type="PANTHER" id="PTHR43673:SF10">
    <property type="entry name" value="NADH DEHYDROGENASE_NAD(P)H NITROREDUCTASE XCC3605-RELATED"/>
    <property type="match status" value="1"/>
</dbReference>
<sequence length="194" mass="21177">MIVDTLSSGYCPGGESIFPSPSKGITMNVGTTIIKCRHSVRDFKSTPVEDHIIRDSLDCARLAPTAMNLQPWLFGVIREKKLLAAVADLTDHAKFIAGAPVCFAVFGERSAKYYLEDCCAATENLIIALQAYGVGSCWVAGEKKEYAEAVRTLLGVPDQYCLVSLLPAGYPADITIQKKKDEEDISFFDRYSPG</sequence>
<evidence type="ECO:0000256" key="2">
    <source>
        <dbReference type="ARBA" id="ARBA00023002"/>
    </source>
</evidence>
<feature type="domain" description="Nitroreductase" evidence="3">
    <location>
        <begin position="34"/>
        <end position="88"/>
    </location>
</feature>
<organism evidence="4">
    <name type="scientific">hydrocarbon metagenome</name>
    <dbReference type="NCBI Taxonomy" id="938273"/>
    <lineage>
        <taxon>unclassified sequences</taxon>
        <taxon>metagenomes</taxon>
        <taxon>ecological metagenomes</taxon>
    </lineage>
</organism>
<comment type="caution">
    <text evidence="4">The sequence shown here is derived from an EMBL/GenBank/DDBJ whole genome shotgun (WGS) entry which is preliminary data.</text>
</comment>
<dbReference type="InterPro" id="IPR000415">
    <property type="entry name" value="Nitroreductase-like"/>
</dbReference>
<dbReference type="SUPFAM" id="SSF55469">
    <property type="entry name" value="FMN-dependent nitroreductase-like"/>
    <property type="match status" value="1"/>
</dbReference>
<dbReference type="AlphaFoldDB" id="A0A0W8F4M5"/>
<accession>A0A0W8F4M5</accession>
<dbReference type="PANTHER" id="PTHR43673">
    <property type="entry name" value="NAD(P)H NITROREDUCTASE YDGI-RELATED"/>
    <property type="match status" value="1"/>
</dbReference>
<feature type="domain" description="Nitroreductase" evidence="3">
    <location>
        <begin position="93"/>
        <end position="170"/>
    </location>
</feature>
<keyword evidence="2" id="KW-0560">Oxidoreductase</keyword>
<dbReference type="CDD" id="cd02062">
    <property type="entry name" value="Nitro_FMN_reductase"/>
    <property type="match status" value="1"/>
</dbReference>
<dbReference type="InterPro" id="IPR029479">
    <property type="entry name" value="Nitroreductase"/>
</dbReference>
<name>A0A0W8F4M5_9ZZZZ</name>
<evidence type="ECO:0000313" key="4">
    <source>
        <dbReference type="EMBL" id="KUG15538.1"/>
    </source>
</evidence>
<dbReference type="Gene3D" id="3.40.109.10">
    <property type="entry name" value="NADH Oxidase"/>
    <property type="match status" value="1"/>
</dbReference>
<proteinExistence type="inferred from homology"/>
<dbReference type="Pfam" id="PF00881">
    <property type="entry name" value="Nitroreductase"/>
    <property type="match status" value="2"/>
</dbReference>
<comment type="similarity">
    <text evidence="1">Belongs to the nitroreductase family.</text>
</comment>